<name>A0ABD2LU38_9BILA</name>
<feature type="compositionally biased region" description="Low complexity" evidence="1">
    <location>
        <begin position="297"/>
        <end position="306"/>
    </location>
</feature>
<reference evidence="2 3" key="1">
    <citation type="submission" date="2024-10" db="EMBL/GenBank/DDBJ databases">
        <authorList>
            <person name="Kim D."/>
        </authorList>
    </citation>
    <scope>NUCLEOTIDE SEQUENCE [LARGE SCALE GENOMIC DNA]</scope>
    <source>
        <strain evidence="2">BH-2024</strain>
    </source>
</reference>
<evidence type="ECO:0000313" key="2">
    <source>
        <dbReference type="EMBL" id="KAL3118669.1"/>
    </source>
</evidence>
<comment type="caution">
    <text evidence="2">The sequence shown here is derived from an EMBL/GenBank/DDBJ whole genome shotgun (WGS) entry which is preliminary data.</text>
</comment>
<proteinExistence type="predicted"/>
<feature type="region of interest" description="Disordered" evidence="1">
    <location>
        <begin position="697"/>
        <end position="738"/>
    </location>
</feature>
<feature type="compositionally biased region" description="Low complexity" evidence="1">
    <location>
        <begin position="114"/>
        <end position="130"/>
    </location>
</feature>
<evidence type="ECO:0000256" key="1">
    <source>
        <dbReference type="SAM" id="MobiDB-lite"/>
    </source>
</evidence>
<gene>
    <name evidence="2" type="ORF">niasHT_006497</name>
</gene>
<dbReference type="EMBL" id="JBICBT010000269">
    <property type="protein sequence ID" value="KAL3118669.1"/>
    <property type="molecule type" value="Genomic_DNA"/>
</dbReference>
<feature type="region of interest" description="Disordered" evidence="1">
    <location>
        <begin position="260"/>
        <end position="307"/>
    </location>
</feature>
<feature type="compositionally biased region" description="Basic and acidic residues" evidence="1">
    <location>
        <begin position="704"/>
        <end position="723"/>
    </location>
</feature>
<feature type="region of interest" description="Disordered" evidence="1">
    <location>
        <begin position="330"/>
        <end position="356"/>
    </location>
</feature>
<sequence length="738" mass="79127">MSNRRSHADNVETMAHLIAGLLPPLALEARISGGNALGDQLVTQLGLSVQAAQNVDMAILARTSGTAFVVGIGSIMAYKLLCRLAKSNCLWSSIDQLIEQRSSLVASSTDGGCSADTAAGDDPSPSSSPSRTVQLTDGFYAVRLGGENELLRKLDECFCRKDSGGGGGSSTASSSASVGNAPPGEQLAVVQVRHGRNLRRLIRQNQRVQREGIEALQLHDHYEQQQKHGPTRGVLLRAEEQQQRMSREDEDNESVISDISNLTSASRIPPNPNAVERVPPLQLPPDDDGDARDGRRASAASAAASSTPISALLHCPNAEDELCWENEFSSASEAGDDDAPPHGRPTQSGDEIMGGSDTEGLFLFRERCTSLGSLSQLSAMKNLERMFRGMAPTDWHGDGEETTNWATGDECHGTEHRLVDSALDNLRELDRLDVNTNVSSSMVSNSGGGGRLARRCWLDMEGGAGGTRGPGSAAYRIAGSKSDLDISEMSSSSICSRPQMIAIQRNHHKQLPLHSHHHHQHKSHGLWELTSLNFLSTPVVDNDDKQHLGGNNNPAFYSRFTHEKRNAKAAKTVSAPMPAKQNNDAEQGKVNDDGLVAVQQQHSADDTTDDGWEEDGIFAQCQKSPPCQQQQSSLLLTPAATSSSSTMVDSVISCHSSLASTSAFSTQQRCSISAEMLTSGPGGVMFDSAIVSDGGAPSNLGFFGHEHDEQQQKEEEGLEEVKNNESLAPPDVSTPRRF</sequence>
<protein>
    <submittedName>
        <fullName evidence="2">Uncharacterized protein</fullName>
    </submittedName>
</protein>
<feature type="region of interest" description="Disordered" evidence="1">
    <location>
        <begin position="163"/>
        <end position="183"/>
    </location>
</feature>
<organism evidence="2 3">
    <name type="scientific">Heterodera trifolii</name>
    <dbReference type="NCBI Taxonomy" id="157864"/>
    <lineage>
        <taxon>Eukaryota</taxon>
        <taxon>Metazoa</taxon>
        <taxon>Ecdysozoa</taxon>
        <taxon>Nematoda</taxon>
        <taxon>Chromadorea</taxon>
        <taxon>Rhabditida</taxon>
        <taxon>Tylenchina</taxon>
        <taxon>Tylenchomorpha</taxon>
        <taxon>Tylenchoidea</taxon>
        <taxon>Heteroderidae</taxon>
        <taxon>Heteroderinae</taxon>
        <taxon>Heterodera</taxon>
    </lineage>
</organism>
<dbReference type="AlphaFoldDB" id="A0ABD2LU38"/>
<evidence type="ECO:0000313" key="3">
    <source>
        <dbReference type="Proteomes" id="UP001620626"/>
    </source>
</evidence>
<feature type="compositionally biased region" description="Low complexity" evidence="1">
    <location>
        <begin position="170"/>
        <end position="179"/>
    </location>
</feature>
<dbReference type="Proteomes" id="UP001620626">
    <property type="component" value="Unassembled WGS sequence"/>
</dbReference>
<accession>A0ABD2LU38</accession>
<feature type="region of interest" description="Disordered" evidence="1">
    <location>
        <begin position="112"/>
        <end position="132"/>
    </location>
</feature>
<keyword evidence="3" id="KW-1185">Reference proteome</keyword>